<dbReference type="Pfam" id="PF13190">
    <property type="entry name" value="PDGLE"/>
    <property type="match status" value="1"/>
</dbReference>
<evidence type="ECO:0000313" key="8">
    <source>
        <dbReference type="EMBL" id="KUG14963.1"/>
    </source>
</evidence>
<dbReference type="InterPro" id="IPR025937">
    <property type="entry name" value="PDGLE_dom"/>
</dbReference>
<keyword evidence="2" id="KW-1003">Cell membrane</keyword>
<keyword evidence="4 6" id="KW-1133">Transmembrane helix</keyword>
<keyword evidence="5 6" id="KW-0472">Membrane</keyword>
<evidence type="ECO:0000256" key="6">
    <source>
        <dbReference type="SAM" id="Phobius"/>
    </source>
</evidence>
<organism evidence="8">
    <name type="scientific">hydrocarbon metagenome</name>
    <dbReference type="NCBI Taxonomy" id="938273"/>
    <lineage>
        <taxon>unclassified sequences</taxon>
        <taxon>metagenomes</taxon>
        <taxon>ecological metagenomes</taxon>
    </lineage>
</organism>
<sequence length="116" mass="11969">MMDRRTFIFAGIAVALVIAAAAPFIASGNPDGLESAFFGIFGAKEIQGSDLDDHAAESAEEAVVGITGNEFSFASPFPDYAIEGLEKFGEAAAIIIGTLLVLGIAFGLTRVVGREG</sequence>
<protein>
    <submittedName>
        <fullName evidence="8">Additional substrate-specific component nikn of nickel ecf transporter</fullName>
    </submittedName>
</protein>
<evidence type="ECO:0000259" key="7">
    <source>
        <dbReference type="Pfam" id="PF13190"/>
    </source>
</evidence>
<reference evidence="8" key="1">
    <citation type="journal article" date="2015" name="Proc. Natl. Acad. Sci. U.S.A.">
        <title>Networks of energetic and metabolic interactions define dynamics in microbial communities.</title>
        <authorList>
            <person name="Embree M."/>
            <person name="Liu J.K."/>
            <person name="Al-Bassam M.M."/>
            <person name="Zengler K."/>
        </authorList>
    </citation>
    <scope>NUCLEOTIDE SEQUENCE</scope>
</reference>
<feature type="transmembrane region" description="Helical" evidence="6">
    <location>
        <begin position="91"/>
        <end position="112"/>
    </location>
</feature>
<proteinExistence type="predicted"/>
<keyword evidence="3 6" id="KW-0812">Transmembrane</keyword>
<evidence type="ECO:0000256" key="2">
    <source>
        <dbReference type="ARBA" id="ARBA00022475"/>
    </source>
</evidence>
<evidence type="ECO:0000256" key="5">
    <source>
        <dbReference type="ARBA" id="ARBA00023136"/>
    </source>
</evidence>
<name>A0A0W8F3J5_9ZZZZ</name>
<evidence type="ECO:0000256" key="4">
    <source>
        <dbReference type="ARBA" id="ARBA00022989"/>
    </source>
</evidence>
<evidence type="ECO:0000256" key="3">
    <source>
        <dbReference type="ARBA" id="ARBA00022692"/>
    </source>
</evidence>
<comment type="caution">
    <text evidence="8">The sequence shown here is derived from an EMBL/GenBank/DDBJ whole genome shotgun (WGS) entry which is preliminary data.</text>
</comment>
<dbReference type="AlphaFoldDB" id="A0A0W8F3J5"/>
<dbReference type="EMBL" id="LNQE01001599">
    <property type="protein sequence ID" value="KUG14963.1"/>
    <property type="molecule type" value="Genomic_DNA"/>
</dbReference>
<accession>A0A0W8F3J5</accession>
<dbReference type="GO" id="GO:0005886">
    <property type="term" value="C:plasma membrane"/>
    <property type="evidence" value="ECO:0007669"/>
    <property type="project" value="UniProtKB-SubCell"/>
</dbReference>
<feature type="domain" description="PDGLE" evidence="7">
    <location>
        <begin position="5"/>
        <end position="113"/>
    </location>
</feature>
<gene>
    <name evidence="8" type="ORF">ASZ90_015383</name>
</gene>
<comment type="subcellular location">
    <subcellularLocation>
        <location evidence="1">Cell membrane</location>
    </subcellularLocation>
</comment>
<evidence type="ECO:0000256" key="1">
    <source>
        <dbReference type="ARBA" id="ARBA00004236"/>
    </source>
</evidence>